<proteinExistence type="predicted"/>
<name>A0A1V3L574_9PAST</name>
<sequence length="99" mass="11253">MAKITILRNANKYSDNPEIRNTGKKGRLTRMFEKSRNITALWEKAVVKPSKIDSAINLAGREKKTVDIANYNCSKGKATTNTVRAKERRQMGCRELVRV</sequence>
<dbReference type="RefSeq" id="WP_077553406.1">
    <property type="nucleotide sequence ID" value="NZ_MLAI01000024.1"/>
</dbReference>
<dbReference type="EMBL" id="MLAI01000024">
    <property type="protein sequence ID" value="OOF85096.1"/>
    <property type="molecule type" value="Genomic_DNA"/>
</dbReference>
<dbReference type="OrthoDB" id="5687035at2"/>
<dbReference type="Proteomes" id="UP000189353">
    <property type="component" value="Unassembled WGS sequence"/>
</dbReference>
<organism evidence="1 2">
    <name type="scientific">Rodentibacter ratti</name>
    <dbReference type="NCBI Taxonomy" id="1906745"/>
    <lineage>
        <taxon>Bacteria</taxon>
        <taxon>Pseudomonadati</taxon>
        <taxon>Pseudomonadota</taxon>
        <taxon>Gammaproteobacteria</taxon>
        <taxon>Pasteurellales</taxon>
        <taxon>Pasteurellaceae</taxon>
        <taxon>Rodentibacter</taxon>
    </lineage>
</organism>
<accession>A0A1V3L574</accession>
<dbReference type="AlphaFoldDB" id="A0A1V3L574"/>
<evidence type="ECO:0000313" key="2">
    <source>
        <dbReference type="Proteomes" id="UP000189353"/>
    </source>
</evidence>
<comment type="caution">
    <text evidence="1">The sequence shown here is derived from an EMBL/GenBank/DDBJ whole genome shotgun (WGS) entry which is preliminary data.</text>
</comment>
<gene>
    <name evidence="1" type="ORF">BKG88_09020</name>
</gene>
<protein>
    <submittedName>
        <fullName evidence="1">Uncharacterized protein</fullName>
    </submittedName>
</protein>
<evidence type="ECO:0000313" key="1">
    <source>
        <dbReference type="EMBL" id="OOF85096.1"/>
    </source>
</evidence>
<reference evidence="1 2" key="1">
    <citation type="submission" date="2016-10" db="EMBL/GenBank/DDBJ databases">
        <title>Rodentibacter gen. nov. and new species.</title>
        <authorList>
            <person name="Christensen H."/>
        </authorList>
    </citation>
    <scope>NUCLEOTIDE SEQUENCE [LARGE SCALE GENOMIC DNA]</scope>
    <source>
        <strain evidence="1 2">Ppn158</strain>
    </source>
</reference>